<keyword evidence="4" id="KW-1185">Reference proteome</keyword>
<dbReference type="Proteomes" id="UP000182229">
    <property type="component" value="Unassembled WGS sequence"/>
</dbReference>
<dbReference type="PROSITE" id="PS51257">
    <property type="entry name" value="PROKAR_LIPOPROTEIN"/>
    <property type="match status" value="1"/>
</dbReference>
<dbReference type="CDD" id="cd05379">
    <property type="entry name" value="CAP_bacterial"/>
    <property type="match status" value="1"/>
</dbReference>
<dbReference type="STRING" id="83449.BON30_34220"/>
<feature type="region of interest" description="Disordered" evidence="1">
    <location>
        <begin position="22"/>
        <end position="46"/>
    </location>
</feature>
<evidence type="ECO:0000313" key="3">
    <source>
        <dbReference type="EMBL" id="OJH36217.1"/>
    </source>
</evidence>
<sequence length="208" mass="21780">MKRLSSVLSFVLGATLSVGCGGEMDPGLEQEAGSGESSSTTAAAETPASAPSALALPAYCNGVLNWNPAWTAFEDEVLKLVNQQRAAGATCGGVAKPKVPALTFDERLRCAARVHSTDMGTNNFMSHTGSDGSTPWQRMTNAGYVWRSAAENVAAGYATPAAVVAGWMKSTGHCNNIMGSGVKHLGVGYYYAPSSTYKHYWTQSFGAQ</sequence>
<accession>A0A1L9B1T4</accession>
<evidence type="ECO:0000256" key="1">
    <source>
        <dbReference type="SAM" id="MobiDB-lite"/>
    </source>
</evidence>
<dbReference type="Gene3D" id="3.40.33.10">
    <property type="entry name" value="CAP"/>
    <property type="match status" value="1"/>
</dbReference>
<dbReference type="AlphaFoldDB" id="A0A1L9B1T4"/>
<evidence type="ECO:0000259" key="2">
    <source>
        <dbReference type="Pfam" id="PF00188"/>
    </source>
</evidence>
<dbReference type="EMBL" id="MPIN01000011">
    <property type="protein sequence ID" value="OJH36217.1"/>
    <property type="molecule type" value="Genomic_DNA"/>
</dbReference>
<dbReference type="InterPro" id="IPR014044">
    <property type="entry name" value="CAP_dom"/>
</dbReference>
<dbReference type="PANTHER" id="PTHR31157">
    <property type="entry name" value="SCP DOMAIN-CONTAINING PROTEIN"/>
    <property type="match status" value="1"/>
</dbReference>
<organism evidence="3 4">
    <name type="scientific">Cystobacter ferrugineus</name>
    <dbReference type="NCBI Taxonomy" id="83449"/>
    <lineage>
        <taxon>Bacteria</taxon>
        <taxon>Pseudomonadati</taxon>
        <taxon>Myxococcota</taxon>
        <taxon>Myxococcia</taxon>
        <taxon>Myxococcales</taxon>
        <taxon>Cystobacterineae</taxon>
        <taxon>Archangiaceae</taxon>
        <taxon>Cystobacter</taxon>
    </lineage>
</organism>
<proteinExistence type="predicted"/>
<feature type="compositionally biased region" description="Low complexity" evidence="1">
    <location>
        <begin position="27"/>
        <end position="46"/>
    </location>
</feature>
<gene>
    <name evidence="3" type="ORF">BON30_34220</name>
</gene>
<reference evidence="3 4" key="2">
    <citation type="submission" date="2016-12" db="EMBL/GenBank/DDBJ databases">
        <title>Draft Genome Sequence of Cystobacter ferrugineus Strain Cbfe23.</title>
        <authorList>
            <person name="Akbar S."/>
            <person name="Dowd S.E."/>
            <person name="Stevens D.C."/>
        </authorList>
    </citation>
    <scope>NUCLEOTIDE SEQUENCE [LARGE SCALE GENOMIC DNA]</scope>
    <source>
        <strain evidence="3 4">Cbfe23</strain>
    </source>
</reference>
<reference evidence="4" key="1">
    <citation type="submission" date="2016-11" db="EMBL/GenBank/DDBJ databases">
        <authorList>
            <person name="Shukria A."/>
            <person name="Stevens D.C."/>
        </authorList>
    </citation>
    <scope>NUCLEOTIDE SEQUENCE [LARGE SCALE GENOMIC DNA]</scope>
    <source>
        <strain evidence="4">Cbfe23</strain>
    </source>
</reference>
<comment type="caution">
    <text evidence="3">The sequence shown here is derived from an EMBL/GenBank/DDBJ whole genome shotgun (WGS) entry which is preliminary data.</text>
</comment>
<dbReference type="PANTHER" id="PTHR31157:SF1">
    <property type="entry name" value="SCP DOMAIN-CONTAINING PROTEIN"/>
    <property type="match status" value="1"/>
</dbReference>
<name>A0A1L9B1T4_9BACT</name>
<evidence type="ECO:0000313" key="4">
    <source>
        <dbReference type="Proteomes" id="UP000182229"/>
    </source>
</evidence>
<feature type="domain" description="SCP" evidence="2">
    <location>
        <begin position="78"/>
        <end position="205"/>
    </location>
</feature>
<dbReference type="Pfam" id="PF00188">
    <property type="entry name" value="CAP"/>
    <property type="match status" value="1"/>
</dbReference>
<dbReference type="InterPro" id="IPR035940">
    <property type="entry name" value="CAP_sf"/>
</dbReference>
<dbReference type="SUPFAM" id="SSF55797">
    <property type="entry name" value="PR-1-like"/>
    <property type="match status" value="1"/>
</dbReference>
<dbReference type="OrthoDB" id="68195at2"/>
<protein>
    <recommendedName>
        <fullName evidence="2">SCP domain-containing protein</fullName>
    </recommendedName>
</protein>